<dbReference type="Gene3D" id="1.10.260.50">
    <property type="match status" value="1"/>
</dbReference>
<evidence type="ECO:0000256" key="1">
    <source>
        <dbReference type="ARBA" id="ARBA00001933"/>
    </source>
</evidence>
<comment type="catalytic activity">
    <reaction evidence="10">
        <text>(sulfur carrier)-H + L-cysteine = (sulfur carrier)-SH + L-alanine</text>
        <dbReference type="Rhea" id="RHEA:43892"/>
        <dbReference type="Rhea" id="RHEA-COMP:14737"/>
        <dbReference type="Rhea" id="RHEA-COMP:14739"/>
        <dbReference type="ChEBI" id="CHEBI:29917"/>
        <dbReference type="ChEBI" id="CHEBI:35235"/>
        <dbReference type="ChEBI" id="CHEBI:57972"/>
        <dbReference type="ChEBI" id="CHEBI:64428"/>
        <dbReference type="EC" id="2.8.1.7"/>
    </reaction>
</comment>
<comment type="function">
    <text evidence="2">Catalyzes the removal of elemental sulfur atoms from cysteine to produce alanine. Seems to participate in the biosynthesis of the nitrogenase metalloclusters by providing the inorganic sulfur required for the Fe-S core formation.</text>
</comment>
<dbReference type="SUPFAM" id="SSF53383">
    <property type="entry name" value="PLP-dependent transferases"/>
    <property type="match status" value="1"/>
</dbReference>
<protein>
    <recommendedName>
        <fullName evidence="4">cysteine desulfurase</fullName>
        <ecNumber evidence="4">2.8.1.7</ecNumber>
    </recommendedName>
</protein>
<dbReference type="PIRSF" id="PIRSF005572">
    <property type="entry name" value="NifS"/>
    <property type="match status" value="1"/>
</dbReference>
<evidence type="ECO:0000313" key="13">
    <source>
        <dbReference type="EMBL" id="QDT59540.1"/>
    </source>
</evidence>
<name>A0A517STW1_9BACT</name>
<dbReference type="Gene3D" id="3.90.1150.10">
    <property type="entry name" value="Aspartate Aminotransferase, domain 1"/>
    <property type="match status" value="1"/>
</dbReference>
<comment type="cofactor">
    <cofactor evidence="1 11">
        <name>pyridoxal 5'-phosphate</name>
        <dbReference type="ChEBI" id="CHEBI:597326"/>
    </cofactor>
</comment>
<dbReference type="PANTHER" id="PTHR11601">
    <property type="entry name" value="CYSTEINE DESULFURYLASE FAMILY MEMBER"/>
    <property type="match status" value="1"/>
</dbReference>
<dbReference type="EC" id="2.8.1.7" evidence="4"/>
<keyword evidence="6" id="KW-0479">Metal-binding</keyword>
<evidence type="ECO:0000259" key="12">
    <source>
        <dbReference type="Pfam" id="PF00266"/>
    </source>
</evidence>
<dbReference type="InterPro" id="IPR015421">
    <property type="entry name" value="PyrdxlP-dep_Trfase_major"/>
</dbReference>
<organism evidence="13 14">
    <name type="scientific">Stieleria bergensis</name>
    <dbReference type="NCBI Taxonomy" id="2528025"/>
    <lineage>
        <taxon>Bacteria</taxon>
        <taxon>Pseudomonadati</taxon>
        <taxon>Planctomycetota</taxon>
        <taxon>Planctomycetia</taxon>
        <taxon>Pirellulales</taxon>
        <taxon>Pirellulaceae</taxon>
        <taxon>Stieleria</taxon>
    </lineage>
</organism>
<dbReference type="GO" id="GO:0051536">
    <property type="term" value="F:iron-sulfur cluster binding"/>
    <property type="evidence" value="ECO:0007669"/>
    <property type="project" value="UniProtKB-KW"/>
</dbReference>
<reference evidence="13 14" key="1">
    <citation type="submission" date="2019-02" db="EMBL/GenBank/DDBJ databases">
        <title>Deep-cultivation of Planctomycetes and their phenomic and genomic characterization uncovers novel biology.</title>
        <authorList>
            <person name="Wiegand S."/>
            <person name="Jogler M."/>
            <person name="Boedeker C."/>
            <person name="Pinto D."/>
            <person name="Vollmers J."/>
            <person name="Rivas-Marin E."/>
            <person name="Kohn T."/>
            <person name="Peeters S.H."/>
            <person name="Heuer A."/>
            <person name="Rast P."/>
            <person name="Oberbeckmann S."/>
            <person name="Bunk B."/>
            <person name="Jeske O."/>
            <person name="Meyerdierks A."/>
            <person name="Storesund J.E."/>
            <person name="Kallscheuer N."/>
            <person name="Luecker S."/>
            <person name="Lage O.M."/>
            <person name="Pohl T."/>
            <person name="Merkel B.J."/>
            <person name="Hornburger P."/>
            <person name="Mueller R.-W."/>
            <person name="Bruemmer F."/>
            <person name="Labrenz M."/>
            <person name="Spormann A.M."/>
            <person name="Op den Camp H."/>
            <person name="Overmann J."/>
            <person name="Amann R."/>
            <person name="Jetten M.S.M."/>
            <person name="Mascher T."/>
            <person name="Medema M.H."/>
            <person name="Devos D.P."/>
            <person name="Kaster A.-K."/>
            <person name="Ovreas L."/>
            <person name="Rohde M."/>
            <person name="Galperin M.Y."/>
            <person name="Jogler C."/>
        </authorList>
    </citation>
    <scope>NUCLEOTIDE SEQUENCE [LARGE SCALE GENOMIC DNA]</scope>
    <source>
        <strain evidence="13 14">SV_7m_r</strain>
    </source>
</reference>
<feature type="domain" description="Aminotransferase class V" evidence="12">
    <location>
        <begin position="2"/>
        <end position="374"/>
    </location>
</feature>
<sequence>MIYMDHHATTPCDQRVVDQMLPWFSQQFGNPHSSSHALGRTAADAIARATANIAESIHVAEDRILFTSGATESINLAIDGIMRHPRQRRQHVVTTTIEHPAVGDVVDRLERDGFEVTRVPVYQQGHDLAGQVDLDALAAAVTDRTALVSVHWANNEIGVLQPMQQIADICHAQGALLHSDATQAVGRVAVDLNDSDVDLLSASAHKFYGPKGVGLLTFGGGRDQRRIRIKPLIIGGGQQSNLRSGTMAPALVVGCAAALQLADAEMEATQEKLLRVRQQLWQGLQDQIDGLVINGPPLDALVRLAGNLNFSVPLVEGETWMAACPDVCFSSGSACSSANPMPSHVLRGIGLSEQLARQSVRFGLGKENTDDEIHSAVERLVSAYKSLV</sequence>
<dbReference type="InterPro" id="IPR000192">
    <property type="entry name" value="Aminotrans_V_dom"/>
</dbReference>
<dbReference type="FunFam" id="3.40.640.10:FF:000084">
    <property type="entry name" value="IscS-like cysteine desulfurase"/>
    <property type="match status" value="1"/>
</dbReference>
<dbReference type="InterPro" id="IPR020578">
    <property type="entry name" value="Aminotrans_V_PyrdxlP_BS"/>
</dbReference>
<evidence type="ECO:0000256" key="6">
    <source>
        <dbReference type="ARBA" id="ARBA00022723"/>
    </source>
</evidence>
<dbReference type="InterPro" id="IPR015422">
    <property type="entry name" value="PyrdxlP-dep_Trfase_small"/>
</dbReference>
<dbReference type="Proteomes" id="UP000315003">
    <property type="component" value="Chromosome"/>
</dbReference>
<dbReference type="AlphaFoldDB" id="A0A517STW1"/>
<dbReference type="EMBL" id="CP036272">
    <property type="protein sequence ID" value="QDT59540.1"/>
    <property type="molecule type" value="Genomic_DNA"/>
</dbReference>
<keyword evidence="9" id="KW-0411">Iron-sulfur</keyword>
<proteinExistence type="inferred from homology"/>
<keyword evidence="14" id="KW-1185">Reference proteome</keyword>
<accession>A0A517STW1</accession>
<evidence type="ECO:0000256" key="9">
    <source>
        <dbReference type="ARBA" id="ARBA00023014"/>
    </source>
</evidence>
<keyword evidence="7" id="KW-0663">Pyridoxal phosphate</keyword>
<evidence type="ECO:0000256" key="7">
    <source>
        <dbReference type="ARBA" id="ARBA00022898"/>
    </source>
</evidence>
<evidence type="ECO:0000256" key="8">
    <source>
        <dbReference type="ARBA" id="ARBA00023004"/>
    </source>
</evidence>
<evidence type="ECO:0000256" key="5">
    <source>
        <dbReference type="ARBA" id="ARBA00022679"/>
    </source>
</evidence>
<comment type="similarity">
    <text evidence="3">Belongs to the class-V pyridoxal-phosphate-dependent aminotransferase family. NifS/IscS subfamily.</text>
</comment>
<dbReference type="OrthoDB" id="9808002at2"/>
<dbReference type="Pfam" id="PF00266">
    <property type="entry name" value="Aminotran_5"/>
    <property type="match status" value="1"/>
</dbReference>
<dbReference type="InterPro" id="IPR016454">
    <property type="entry name" value="Cysteine_dSase"/>
</dbReference>
<dbReference type="PANTHER" id="PTHR11601:SF34">
    <property type="entry name" value="CYSTEINE DESULFURASE"/>
    <property type="match status" value="1"/>
</dbReference>
<gene>
    <name evidence="13" type="primary">iscS_1</name>
    <name evidence="13" type="ORF">SV7mr_20480</name>
</gene>
<keyword evidence="8" id="KW-0408">Iron</keyword>
<dbReference type="PROSITE" id="PS00595">
    <property type="entry name" value="AA_TRANSFER_CLASS_5"/>
    <property type="match status" value="1"/>
</dbReference>
<evidence type="ECO:0000256" key="11">
    <source>
        <dbReference type="RuleBase" id="RU004504"/>
    </source>
</evidence>
<evidence type="ECO:0000313" key="14">
    <source>
        <dbReference type="Proteomes" id="UP000315003"/>
    </source>
</evidence>
<dbReference type="Gene3D" id="3.40.640.10">
    <property type="entry name" value="Type I PLP-dependent aspartate aminotransferase-like (Major domain)"/>
    <property type="match status" value="1"/>
</dbReference>
<dbReference type="RefSeq" id="WP_145271495.1">
    <property type="nucleotide sequence ID" value="NZ_CP036272.1"/>
</dbReference>
<evidence type="ECO:0000256" key="2">
    <source>
        <dbReference type="ARBA" id="ARBA00003120"/>
    </source>
</evidence>
<keyword evidence="5 13" id="KW-0808">Transferase</keyword>
<dbReference type="GO" id="GO:0046872">
    <property type="term" value="F:metal ion binding"/>
    <property type="evidence" value="ECO:0007669"/>
    <property type="project" value="UniProtKB-KW"/>
</dbReference>
<evidence type="ECO:0000256" key="3">
    <source>
        <dbReference type="ARBA" id="ARBA00006490"/>
    </source>
</evidence>
<dbReference type="GO" id="GO:0031071">
    <property type="term" value="F:cysteine desulfurase activity"/>
    <property type="evidence" value="ECO:0007669"/>
    <property type="project" value="UniProtKB-EC"/>
</dbReference>
<evidence type="ECO:0000256" key="10">
    <source>
        <dbReference type="ARBA" id="ARBA00050776"/>
    </source>
</evidence>
<dbReference type="InterPro" id="IPR015424">
    <property type="entry name" value="PyrdxlP-dep_Trfase"/>
</dbReference>
<evidence type="ECO:0000256" key="4">
    <source>
        <dbReference type="ARBA" id="ARBA00012239"/>
    </source>
</evidence>